<evidence type="ECO:0000313" key="1">
    <source>
        <dbReference type="EMBL" id="AXF77568.1"/>
    </source>
</evidence>
<reference evidence="1 2" key="1">
    <citation type="submission" date="2016-01" db="EMBL/GenBank/DDBJ databases">
        <authorList>
            <person name="Oliw E.H."/>
        </authorList>
    </citation>
    <scope>NUCLEOTIDE SEQUENCE [LARGE SCALE GENOMIC DNA]</scope>
    <source>
        <strain evidence="1 2">MDcuke</strain>
    </source>
</reference>
<protein>
    <submittedName>
        <fullName evidence="1">Uncharacterized protein</fullName>
    </submittedName>
</protein>
<gene>
    <name evidence="1" type="ORF">AV903_18455</name>
</gene>
<organism evidence="1 2">
    <name type="scientific">Erwinia tracheiphila</name>
    <dbReference type="NCBI Taxonomy" id="65700"/>
    <lineage>
        <taxon>Bacteria</taxon>
        <taxon>Pseudomonadati</taxon>
        <taxon>Pseudomonadota</taxon>
        <taxon>Gammaproteobacteria</taxon>
        <taxon>Enterobacterales</taxon>
        <taxon>Erwiniaceae</taxon>
        <taxon>Erwinia</taxon>
    </lineage>
</organism>
<dbReference type="Proteomes" id="UP000264980">
    <property type="component" value="Chromosome"/>
</dbReference>
<name>A0A345CVV1_9GAMM</name>
<proteinExistence type="predicted"/>
<accession>A0A345CVV1</accession>
<sequence>MLPDQPQSLAFPRIQTPYAIINPGLINFSAMSSRRLHTDCHLNVVAKSLLMTGNQHFTLSLNPQGSQAVKKDFSQCLRDTLSSTLVVSDYISSLCRRIISANTQSVRSINRMIFLRSAPLMAAGMRGNKIWNIIGSFVIA</sequence>
<evidence type="ECO:0000313" key="2">
    <source>
        <dbReference type="Proteomes" id="UP000264980"/>
    </source>
</evidence>
<dbReference type="AlphaFoldDB" id="A0A345CVV1"/>
<dbReference type="EMBL" id="CP013970">
    <property type="protein sequence ID" value="AXF77568.1"/>
    <property type="molecule type" value="Genomic_DNA"/>
</dbReference>